<sequence length="186" mass="20714">MISEPSRTHFGIDRMSETHPSLNVSQDLIFPPGKIRLVPAVLPCLQANDTTLPVISQSSHPHRNQRSRRNCTSSARSDQQLELSLHFPKHQDFAKGELSQAAILAKRDKRGLRSARLDDLIPLPCSTLQATRLRRFRQVKSFLNAQLSTAQLAFIQAGYRAPLGATGRSDDCEQMQACRKISLAST</sequence>
<dbReference type="GeneID" id="92969923"/>
<dbReference type="EMBL" id="VLKL01000053">
    <property type="protein sequence ID" value="TWH92099.1"/>
    <property type="molecule type" value="Genomic_DNA"/>
</dbReference>
<comment type="caution">
    <text evidence="2">The sequence shown here is derived from an EMBL/GenBank/DDBJ whole genome shotgun (WGS) entry which is preliminary data.</text>
</comment>
<feature type="compositionally biased region" description="Basic residues" evidence="1">
    <location>
        <begin position="60"/>
        <end position="69"/>
    </location>
</feature>
<gene>
    <name evidence="2" type="ORF">IQ17_07219</name>
</gene>
<name>A0A562K9J7_9BRAD</name>
<evidence type="ECO:0000256" key="1">
    <source>
        <dbReference type="SAM" id="MobiDB-lite"/>
    </source>
</evidence>
<organism evidence="2 3">
    <name type="scientific">Bradyrhizobium daqingense</name>
    <dbReference type="NCBI Taxonomy" id="993502"/>
    <lineage>
        <taxon>Bacteria</taxon>
        <taxon>Pseudomonadati</taxon>
        <taxon>Pseudomonadota</taxon>
        <taxon>Alphaproteobacteria</taxon>
        <taxon>Hyphomicrobiales</taxon>
        <taxon>Nitrobacteraceae</taxon>
        <taxon>Bradyrhizobium</taxon>
    </lineage>
</organism>
<evidence type="ECO:0000313" key="2">
    <source>
        <dbReference type="EMBL" id="TWH92099.1"/>
    </source>
</evidence>
<reference evidence="2 3" key="1">
    <citation type="journal article" date="2015" name="Stand. Genomic Sci.">
        <title>Genomic Encyclopedia of Bacterial and Archaeal Type Strains, Phase III: the genomes of soil and plant-associated and newly described type strains.</title>
        <authorList>
            <person name="Whitman W.B."/>
            <person name="Woyke T."/>
            <person name="Klenk H.P."/>
            <person name="Zhou Y."/>
            <person name="Lilburn T.G."/>
            <person name="Beck B.J."/>
            <person name="De Vos P."/>
            <person name="Vandamme P."/>
            <person name="Eisen J.A."/>
            <person name="Garrity G."/>
            <person name="Hugenholtz P."/>
            <person name="Kyrpides N.C."/>
        </authorList>
    </citation>
    <scope>NUCLEOTIDE SEQUENCE [LARGE SCALE GENOMIC DNA]</scope>
    <source>
        <strain evidence="2 3">CGMCC 1.10947</strain>
    </source>
</reference>
<dbReference type="AlphaFoldDB" id="A0A562K9J7"/>
<evidence type="ECO:0000313" key="3">
    <source>
        <dbReference type="Proteomes" id="UP000317176"/>
    </source>
</evidence>
<proteinExistence type="predicted"/>
<feature type="region of interest" description="Disordered" evidence="1">
    <location>
        <begin position="53"/>
        <end position="75"/>
    </location>
</feature>
<dbReference type="Proteomes" id="UP000317176">
    <property type="component" value="Unassembled WGS sequence"/>
</dbReference>
<accession>A0A562K9J7</accession>
<keyword evidence="3" id="KW-1185">Reference proteome</keyword>
<protein>
    <submittedName>
        <fullName evidence="2">Uncharacterized protein</fullName>
    </submittedName>
</protein>
<dbReference type="RefSeq" id="WP_014497947.1">
    <property type="nucleotide sequence ID" value="NZ_CP088014.1"/>
</dbReference>